<evidence type="ECO:0000313" key="10">
    <source>
        <dbReference type="Proteomes" id="UP000799421"/>
    </source>
</evidence>
<feature type="region of interest" description="Disordered" evidence="7">
    <location>
        <begin position="86"/>
        <end position="122"/>
    </location>
</feature>
<name>A0A6A7BTK4_9PEZI</name>
<dbReference type="InterPro" id="IPR019787">
    <property type="entry name" value="Znf_PHD-finger"/>
</dbReference>
<dbReference type="SMART" id="SM00249">
    <property type="entry name" value="PHD"/>
    <property type="match status" value="1"/>
</dbReference>
<evidence type="ECO:0000259" key="8">
    <source>
        <dbReference type="PROSITE" id="PS50016"/>
    </source>
</evidence>
<feature type="compositionally biased region" description="Low complexity" evidence="7">
    <location>
        <begin position="176"/>
        <end position="220"/>
    </location>
</feature>
<evidence type="ECO:0000256" key="4">
    <source>
        <dbReference type="ARBA" id="ARBA00022833"/>
    </source>
</evidence>
<feature type="region of interest" description="Disordered" evidence="7">
    <location>
        <begin position="1"/>
        <end position="54"/>
    </location>
</feature>
<feature type="compositionally biased region" description="Low complexity" evidence="7">
    <location>
        <begin position="99"/>
        <end position="110"/>
    </location>
</feature>
<dbReference type="GO" id="GO:0048188">
    <property type="term" value="C:Set1C/COMPASS complex"/>
    <property type="evidence" value="ECO:0007669"/>
    <property type="project" value="InterPro"/>
</dbReference>
<dbReference type="AlphaFoldDB" id="A0A6A7BTK4"/>
<gene>
    <name evidence="9" type="ORF">K470DRAFT_135601</name>
</gene>
<dbReference type="SUPFAM" id="SSF57903">
    <property type="entry name" value="FYVE/PHD zinc finger"/>
    <property type="match status" value="1"/>
</dbReference>
<dbReference type="InterPro" id="IPR011011">
    <property type="entry name" value="Znf_FYVE_PHD"/>
</dbReference>
<keyword evidence="5" id="KW-0539">Nucleus</keyword>
<evidence type="ECO:0000256" key="5">
    <source>
        <dbReference type="ARBA" id="ARBA00023242"/>
    </source>
</evidence>
<evidence type="ECO:0000313" key="9">
    <source>
        <dbReference type="EMBL" id="KAF2858277.1"/>
    </source>
</evidence>
<dbReference type="Proteomes" id="UP000799421">
    <property type="component" value="Unassembled WGS sequence"/>
</dbReference>
<dbReference type="PANTHER" id="PTHR46174">
    <property type="entry name" value="CXXC-TYPE ZINC FINGER PROTEIN 1"/>
    <property type="match status" value="1"/>
</dbReference>
<protein>
    <recommendedName>
        <fullName evidence="8">PHD-type domain-containing protein</fullName>
    </recommendedName>
</protein>
<keyword evidence="3 6" id="KW-0863">Zinc-finger</keyword>
<comment type="subcellular location">
    <subcellularLocation>
        <location evidence="1">Nucleus</location>
    </subcellularLocation>
</comment>
<feature type="compositionally biased region" description="Polar residues" evidence="7">
    <location>
        <begin position="143"/>
        <end position="158"/>
    </location>
</feature>
<dbReference type="PROSITE" id="PS50016">
    <property type="entry name" value="ZF_PHD_2"/>
    <property type="match status" value="1"/>
</dbReference>
<reference evidence="9" key="1">
    <citation type="journal article" date="2020" name="Stud. Mycol.">
        <title>101 Dothideomycetes genomes: a test case for predicting lifestyles and emergence of pathogens.</title>
        <authorList>
            <person name="Haridas S."/>
            <person name="Albert R."/>
            <person name="Binder M."/>
            <person name="Bloem J."/>
            <person name="Labutti K."/>
            <person name="Salamov A."/>
            <person name="Andreopoulos B."/>
            <person name="Baker S."/>
            <person name="Barry K."/>
            <person name="Bills G."/>
            <person name="Bluhm B."/>
            <person name="Cannon C."/>
            <person name="Castanera R."/>
            <person name="Culley D."/>
            <person name="Daum C."/>
            <person name="Ezra D."/>
            <person name="Gonzalez J."/>
            <person name="Henrissat B."/>
            <person name="Kuo A."/>
            <person name="Liang C."/>
            <person name="Lipzen A."/>
            <person name="Lutzoni F."/>
            <person name="Magnuson J."/>
            <person name="Mondo S."/>
            <person name="Nolan M."/>
            <person name="Ohm R."/>
            <person name="Pangilinan J."/>
            <person name="Park H.-J."/>
            <person name="Ramirez L."/>
            <person name="Alfaro M."/>
            <person name="Sun H."/>
            <person name="Tritt A."/>
            <person name="Yoshinaga Y."/>
            <person name="Zwiers L.-H."/>
            <person name="Turgeon B."/>
            <person name="Goodwin S."/>
            <person name="Spatafora J."/>
            <person name="Crous P."/>
            <person name="Grigoriev I."/>
        </authorList>
    </citation>
    <scope>NUCLEOTIDE SEQUENCE</scope>
    <source>
        <strain evidence="9">CBS 480.64</strain>
    </source>
</reference>
<feature type="domain" description="PHD-type" evidence="8">
    <location>
        <begin position="225"/>
        <end position="276"/>
    </location>
</feature>
<dbReference type="EMBL" id="MU006013">
    <property type="protein sequence ID" value="KAF2858277.1"/>
    <property type="molecule type" value="Genomic_DNA"/>
</dbReference>
<dbReference type="InterPro" id="IPR019786">
    <property type="entry name" value="Zinc_finger_PHD-type_CS"/>
</dbReference>
<dbReference type="InterPro" id="IPR001965">
    <property type="entry name" value="Znf_PHD"/>
</dbReference>
<dbReference type="InterPro" id="IPR013083">
    <property type="entry name" value="Znf_RING/FYVE/PHD"/>
</dbReference>
<dbReference type="PANTHER" id="PTHR46174:SF1">
    <property type="entry name" value="CXXC-TYPE ZINC FINGER PROTEIN 1"/>
    <property type="match status" value="1"/>
</dbReference>
<feature type="compositionally biased region" description="Polar residues" evidence="7">
    <location>
        <begin position="38"/>
        <end position="51"/>
    </location>
</feature>
<keyword evidence="4" id="KW-0862">Zinc</keyword>
<feature type="compositionally biased region" description="Basic residues" evidence="7">
    <location>
        <begin position="161"/>
        <end position="175"/>
    </location>
</feature>
<evidence type="ECO:0000256" key="2">
    <source>
        <dbReference type="ARBA" id="ARBA00022723"/>
    </source>
</evidence>
<evidence type="ECO:0000256" key="1">
    <source>
        <dbReference type="ARBA" id="ARBA00004123"/>
    </source>
</evidence>
<dbReference type="PROSITE" id="PS01359">
    <property type="entry name" value="ZF_PHD_1"/>
    <property type="match status" value="1"/>
</dbReference>
<dbReference type="OrthoDB" id="436852at2759"/>
<evidence type="ECO:0000256" key="7">
    <source>
        <dbReference type="SAM" id="MobiDB-lite"/>
    </source>
</evidence>
<dbReference type="GO" id="GO:0008270">
    <property type="term" value="F:zinc ion binding"/>
    <property type="evidence" value="ECO:0007669"/>
    <property type="project" value="UniProtKB-KW"/>
</dbReference>
<accession>A0A6A7BTK4</accession>
<evidence type="ECO:0000256" key="3">
    <source>
        <dbReference type="ARBA" id="ARBA00022771"/>
    </source>
</evidence>
<organism evidence="9 10">
    <name type="scientific">Piedraia hortae CBS 480.64</name>
    <dbReference type="NCBI Taxonomy" id="1314780"/>
    <lineage>
        <taxon>Eukaryota</taxon>
        <taxon>Fungi</taxon>
        <taxon>Dikarya</taxon>
        <taxon>Ascomycota</taxon>
        <taxon>Pezizomycotina</taxon>
        <taxon>Dothideomycetes</taxon>
        <taxon>Dothideomycetidae</taxon>
        <taxon>Capnodiales</taxon>
        <taxon>Piedraiaceae</taxon>
        <taxon>Piedraia</taxon>
    </lineage>
</organism>
<dbReference type="InterPro" id="IPR037869">
    <property type="entry name" value="Spp1/CFP1"/>
</dbReference>
<sequence>MAFPLSALLNPEPEPEPEPGLMGYVATPVQQRGGAETSLPSFAWGSNQHAPAQTPDVVMTGTETEEIHGGAEATFPQTTTNIPPPIMEANAQPNSGIPSASQSAESQQKATVNKPEKITAKAAVRAPADPPIYRPMIVTVPTSEPAAQQSVPSPTSTMLAKAKRKQSGAARKKAKNAAAEAAATSAAPSAGPSVPASAAASTRSGASSPAPSADSTAATPSGKQEKYCICHRPDTGSFMIGCDGSCDDWFHGSCVGIAERDRHLIDRFICPNCEGQTTWKRMCRLQSCRQATREGSKYCSDKCGYTFMQEMIFKHGTNPTPIPGGRLTPQELKALVDSVDNVDDWRALGKRLKKTNENTQPIHEDPEIKKKKDAARAKHALLKDRLVFLNLAREDAQKQAEEKGLRAKDYCGYDSRLQWGDDQFAKWREGEAGKKMDLHADRDEDTVCDKKKCGRHNDWPKLFTDQFRYEMTLNGDQMRALEKQEREATLRGR</sequence>
<evidence type="ECO:0000256" key="6">
    <source>
        <dbReference type="PROSITE-ProRule" id="PRU00146"/>
    </source>
</evidence>
<proteinExistence type="predicted"/>
<keyword evidence="10" id="KW-1185">Reference proteome</keyword>
<dbReference type="Gene3D" id="3.30.40.10">
    <property type="entry name" value="Zinc/RING finger domain, C3HC4 (zinc finger)"/>
    <property type="match status" value="1"/>
</dbReference>
<dbReference type="GO" id="GO:0045893">
    <property type="term" value="P:positive regulation of DNA-templated transcription"/>
    <property type="evidence" value="ECO:0007669"/>
    <property type="project" value="TreeGrafter"/>
</dbReference>
<dbReference type="Pfam" id="PF00628">
    <property type="entry name" value="PHD"/>
    <property type="match status" value="1"/>
</dbReference>
<keyword evidence="2" id="KW-0479">Metal-binding</keyword>
<feature type="region of interest" description="Disordered" evidence="7">
    <location>
        <begin position="143"/>
        <end position="220"/>
    </location>
</feature>